<dbReference type="PANTHER" id="PTHR33609">
    <property type="entry name" value="LOW CALCIUM RESPONSE LOCUS PROTEIN S"/>
    <property type="match status" value="1"/>
</dbReference>
<dbReference type="InterPro" id="IPR052546">
    <property type="entry name" value="Transposase_8_domain"/>
</dbReference>
<dbReference type="InterPro" id="IPR002514">
    <property type="entry name" value="Transposase_8"/>
</dbReference>
<organism evidence="1 2">
    <name type="scientific">Mesorhizobium plurifarium</name>
    <dbReference type="NCBI Taxonomy" id="69974"/>
    <lineage>
        <taxon>Bacteria</taxon>
        <taxon>Pseudomonadati</taxon>
        <taxon>Pseudomonadota</taxon>
        <taxon>Alphaproteobacteria</taxon>
        <taxon>Hyphomicrobiales</taxon>
        <taxon>Phyllobacteriaceae</taxon>
        <taxon>Mesorhizobium</taxon>
    </lineage>
</organism>
<dbReference type="Proteomes" id="UP000046373">
    <property type="component" value="Unassembled WGS sequence"/>
</dbReference>
<dbReference type="Pfam" id="PF01527">
    <property type="entry name" value="HTH_Tnp_1"/>
    <property type="match status" value="1"/>
</dbReference>
<dbReference type="InterPro" id="IPR009057">
    <property type="entry name" value="Homeodomain-like_sf"/>
</dbReference>
<dbReference type="EMBL" id="CCNB01000015">
    <property type="protein sequence ID" value="CDX38077.1"/>
    <property type="molecule type" value="Genomic_DNA"/>
</dbReference>
<gene>
    <name evidence="1" type="ORF">MPLDJ20_220039</name>
</gene>
<reference evidence="1 2" key="1">
    <citation type="submission" date="2014-08" db="EMBL/GenBank/DDBJ databases">
        <authorList>
            <person name="Moulin Lionel"/>
        </authorList>
    </citation>
    <scope>NUCLEOTIDE SEQUENCE [LARGE SCALE GENOMIC DNA]</scope>
</reference>
<protein>
    <submittedName>
        <fullName evidence="1">Insertion element ISR1 uncharacterized 10 kDa protein A3 (Modular protein)</fullName>
    </submittedName>
</protein>
<evidence type="ECO:0000313" key="2">
    <source>
        <dbReference type="Proteomes" id="UP000046373"/>
    </source>
</evidence>
<accession>A0A090F2G7</accession>
<dbReference type="SUPFAM" id="SSF46689">
    <property type="entry name" value="Homeodomain-like"/>
    <property type="match status" value="1"/>
</dbReference>
<name>A0A090F2G7_MESPL</name>
<dbReference type="AlphaFoldDB" id="A0A090F2G7"/>
<proteinExistence type="predicted"/>
<dbReference type="PANTHER" id="PTHR33609:SF1">
    <property type="entry name" value="TRANSPOSASE"/>
    <property type="match status" value="1"/>
</dbReference>
<dbReference type="GO" id="GO:0006313">
    <property type="term" value="P:DNA transposition"/>
    <property type="evidence" value="ECO:0007669"/>
    <property type="project" value="InterPro"/>
</dbReference>
<sequence length="118" mass="13255">MMRQAISDRCYDEQIVGILKEHQAGLSATELCRKYGVSDAPFYQWRSKYGGMTVSKRLKSLEQENGKLKGLLADAMLGRLDLARDARKLLSTGRGEDCRDLGDREQGLFAASGLRTRR</sequence>
<dbReference type="GO" id="GO:0003677">
    <property type="term" value="F:DNA binding"/>
    <property type="evidence" value="ECO:0007669"/>
    <property type="project" value="InterPro"/>
</dbReference>
<dbReference type="GO" id="GO:0004803">
    <property type="term" value="F:transposase activity"/>
    <property type="evidence" value="ECO:0007669"/>
    <property type="project" value="InterPro"/>
</dbReference>
<evidence type="ECO:0000313" key="1">
    <source>
        <dbReference type="EMBL" id="CDX38077.1"/>
    </source>
</evidence>